<evidence type="ECO:0000256" key="4">
    <source>
        <dbReference type="ARBA" id="ARBA00023136"/>
    </source>
</evidence>
<organism evidence="6 7">
    <name type="scientific">Boletus reticuloceps</name>
    <dbReference type="NCBI Taxonomy" id="495285"/>
    <lineage>
        <taxon>Eukaryota</taxon>
        <taxon>Fungi</taxon>
        <taxon>Dikarya</taxon>
        <taxon>Basidiomycota</taxon>
        <taxon>Agaricomycotina</taxon>
        <taxon>Agaricomycetes</taxon>
        <taxon>Agaricomycetidae</taxon>
        <taxon>Boletales</taxon>
        <taxon>Boletineae</taxon>
        <taxon>Boletaceae</taxon>
        <taxon>Boletoideae</taxon>
        <taxon>Boletus</taxon>
    </lineage>
</organism>
<feature type="transmembrane region" description="Helical" evidence="5">
    <location>
        <begin position="63"/>
        <end position="83"/>
    </location>
</feature>
<evidence type="ECO:0000256" key="2">
    <source>
        <dbReference type="ARBA" id="ARBA00022792"/>
    </source>
</evidence>
<dbReference type="AlphaFoldDB" id="A0A8I2YYQ6"/>
<dbReference type="OrthoDB" id="5511599at2759"/>
<keyword evidence="7" id="KW-1185">Reference proteome</keyword>
<sequence length="91" mass="10342">MFTDSLVNRPNTVLEQQRVFQSSHSPVYLRTPRARLYLGTHPLGSLSNHQRHRVHMDLLVTGIYFSIYAVGMAGTAYGIYSLAFSKPMKKD</sequence>
<keyword evidence="5" id="KW-1133">Transmembrane helix</keyword>
<evidence type="ECO:0000313" key="7">
    <source>
        <dbReference type="Proteomes" id="UP000683000"/>
    </source>
</evidence>
<keyword evidence="4 5" id="KW-0472">Membrane</keyword>
<comment type="caution">
    <text evidence="6">The sequence shown here is derived from an EMBL/GenBank/DDBJ whole genome shotgun (WGS) entry which is preliminary data.</text>
</comment>
<keyword evidence="5" id="KW-0812">Transmembrane</keyword>
<dbReference type="InterPro" id="IPR039297">
    <property type="entry name" value="COX7a"/>
</dbReference>
<evidence type="ECO:0000256" key="5">
    <source>
        <dbReference type="SAM" id="Phobius"/>
    </source>
</evidence>
<evidence type="ECO:0000256" key="1">
    <source>
        <dbReference type="ARBA" id="ARBA00004273"/>
    </source>
</evidence>
<evidence type="ECO:0000313" key="6">
    <source>
        <dbReference type="EMBL" id="KAG6378967.1"/>
    </source>
</evidence>
<comment type="subcellular location">
    <subcellularLocation>
        <location evidence="1">Mitochondrion inner membrane</location>
    </subcellularLocation>
</comment>
<evidence type="ECO:0000256" key="3">
    <source>
        <dbReference type="ARBA" id="ARBA00023128"/>
    </source>
</evidence>
<dbReference type="GO" id="GO:0005743">
    <property type="term" value="C:mitochondrial inner membrane"/>
    <property type="evidence" value="ECO:0007669"/>
    <property type="project" value="UniProtKB-SubCell"/>
</dbReference>
<dbReference type="EMBL" id="JAGFBS010000006">
    <property type="protein sequence ID" value="KAG6378967.1"/>
    <property type="molecule type" value="Genomic_DNA"/>
</dbReference>
<keyword evidence="3" id="KW-0496">Mitochondrion</keyword>
<gene>
    <name evidence="6" type="ORF">JVT61DRAFT_13254</name>
</gene>
<keyword evidence="2" id="KW-0999">Mitochondrion inner membrane</keyword>
<name>A0A8I2YYQ6_9AGAM</name>
<reference evidence="6" key="1">
    <citation type="submission" date="2021-03" db="EMBL/GenBank/DDBJ databases">
        <title>Evolutionary innovations through gain and loss of genes in the ectomycorrhizal Boletales.</title>
        <authorList>
            <person name="Wu G."/>
            <person name="Miyauchi S."/>
            <person name="Morin E."/>
            <person name="Yang Z.-L."/>
            <person name="Xu J."/>
            <person name="Martin F.M."/>
        </authorList>
    </citation>
    <scope>NUCLEOTIDE SEQUENCE</scope>
    <source>
        <strain evidence="6">BR01</strain>
    </source>
</reference>
<dbReference type="Proteomes" id="UP000683000">
    <property type="component" value="Unassembled WGS sequence"/>
</dbReference>
<protein>
    <submittedName>
        <fullName evidence="6">Uncharacterized protein</fullName>
    </submittedName>
</protein>
<dbReference type="Pfam" id="PF02238">
    <property type="entry name" value="COX7a"/>
    <property type="match status" value="1"/>
</dbReference>
<proteinExistence type="predicted"/>
<accession>A0A8I2YYQ6</accession>